<evidence type="ECO:0000256" key="1">
    <source>
        <dbReference type="SAM" id="MobiDB-lite"/>
    </source>
</evidence>
<feature type="non-terminal residue" evidence="2">
    <location>
        <position position="1"/>
    </location>
</feature>
<dbReference type="EMBL" id="BMAO01038814">
    <property type="protein sequence ID" value="GFR27296.1"/>
    <property type="molecule type" value="Genomic_DNA"/>
</dbReference>
<sequence length="134" mass="15398">SERSSPCPAQRVASKIERQAIFGESSPGPPRGAANNRKFPPGRSSPYQLCSRRHSSEREEPYRRPSPYPLCNRLSYSERQEATGRTSPYHTRAGGVETVRSKRSRFRSYKRRSDKGQAEIRLGRIWNSSKPKYR</sequence>
<feature type="compositionally biased region" description="Basic and acidic residues" evidence="1">
    <location>
        <begin position="54"/>
        <end position="63"/>
    </location>
</feature>
<proteinExistence type="predicted"/>
<dbReference type="Proteomes" id="UP000887116">
    <property type="component" value="Unassembled WGS sequence"/>
</dbReference>
<comment type="caution">
    <text evidence="2">The sequence shown here is derived from an EMBL/GenBank/DDBJ whole genome shotgun (WGS) entry which is preliminary data.</text>
</comment>
<evidence type="ECO:0000313" key="2">
    <source>
        <dbReference type="EMBL" id="GFR27296.1"/>
    </source>
</evidence>
<name>A0A8X6LY88_TRICU</name>
<dbReference type="AlphaFoldDB" id="A0A8X6LY88"/>
<gene>
    <name evidence="2" type="ORF">TNCT_482451</name>
</gene>
<accession>A0A8X6LY88</accession>
<evidence type="ECO:0000313" key="3">
    <source>
        <dbReference type="Proteomes" id="UP000887116"/>
    </source>
</evidence>
<keyword evidence="3" id="KW-1185">Reference proteome</keyword>
<protein>
    <submittedName>
        <fullName evidence="2">Uncharacterized protein</fullName>
    </submittedName>
</protein>
<organism evidence="2 3">
    <name type="scientific">Trichonephila clavata</name>
    <name type="common">Joro spider</name>
    <name type="synonym">Nephila clavata</name>
    <dbReference type="NCBI Taxonomy" id="2740835"/>
    <lineage>
        <taxon>Eukaryota</taxon>
        <taxon>Metazoa</taxon>
        <taxon>Ecdysozoa</taxon>
        <taxon>Arthropoda</taxon>
        <taxon>Chelicerata</taxon>
        <taxon>Arachnida</taxon>
        <taxon>Araneae</taxon>
        <taxon>Araneomorphae</taxon>
        <taxon>Entelegynae</taxon>
        <taxon>Araneoidea</taxon>
        <taxon>Nephilidae</taxon>
        <taxon>Trichonephila</taxon>
    </lineage>
</organism>
<feature type="region of interest" description="Disordered" evidence="1">
    <location>
        <begin position="1"/>
        <end position="115"/>
    </location>
</feature>
<feature type="compositionally biased region" description="Basic residues" evidence="1">
    <location>
        <begin position="101"/>
        <end position="113"/>
    </location>
</feature>
<reference evidence="2" key="1">
    <citation type="submission" date="2020-07" db="EMBL/GenBank/DDBJ databases">
        <title>Multicomponent nature underlies the extraordinary mechanical properties of spider dragline silk.</title>
        <authorList>
            <person name="Kono N."/>
            <person name="Nakamura H."/>
            <person name="Mori M."/>
            <person name="Yoshida Y."/>
            <person name="Ohtoshi R."/>
            <person name="Malay A.D."/>
            <person name="Moran D.A.P."/>
            <person name="Tomita M."/>
            <person name="Numata K."/>
            <person name="Arakawa K."/>
        </authorList>
    </citation>
    <scope>NUCLEOTIDE SEQUENCE</scope>
</reference>